<dbReference type="PANTHER" id="PTHR32385:SF15">
    <property type="entry name" value="INOSITOL PHOSPHOCERAMIDE MANNOSYLTRANSFERASE 1"/>
    <property type="match status" value="1"/>
</dbReference>
<evidence type="ECO:0000313" key="1">
    <source>
        <dbReference type="EMBL" id="QHS98606.1"/>
    </source>
</evidence>
<dbReference type="Gene3D" id="3.90.550.20">
    <property type="match status" value="1"/>
</dbReference>
<dbReference type="Pfam" id="PF05704">
    <property type="entry name" value="Caps_synth"/>
    <property type="match status" value="1"/>
</dbReference>
<dbReference type="SUPFAM" id="SSF53448">
    <property type="entry name" value="Nucleotide-diphospho-sugar transferases"/>
    <property type="match status" value="1"/>
</dbReference>
<accession>A0A6C0C2L5</accession>
<reference evidence="1" key="1">
    <citation type="journal article" date="2020" name="Nature">
        <title>Giant virus diversity and host interactions through global metagenomics.</title>
        <authorList>
            <person name="Schulz F."/>
            <person name="Roux S."/>
            <person name="Paez-Espino D."/>
            <person name="Jungbluth S."/>
            <person name="Walsh D.A."/>
            <person name="Denef V.J."/>
            <person name="McMahon K.D."/>
            <person name="Konstantinidis K.T."/>
            <person name="Eloe-Fadrosh E.A."/>
            <person name="Kyrpides N.C."/>
            <person name="Woyke T."/>
        </authorList>
    </citation>
    <scope>NUCLEOTIDE SEQUENCE</scope>
    <source>
        <strain evidence="1">GVMAG-M-3300020185-18</strain>
    </source>
</reference>
<dbReference type="GO" id="GO:0051999">
    <property type="term" value="P:mannosyl-inositol phosphorylceramide biosynthetic process"/>
    <property type="evidence" value="ECO:0007669"/>
    <property type="project" value="TreeGrafter"/>
</dbReference>
<organism evidence="1">
    <name type="scientific">viral metagenome</name>
    <dbReference type="NCBI Taxonomy" id="1070528"/>
    <lineage>
        <taxon>unclassified sequences</taxon>
        <taxon>metagenomes</taxon>
        <taxon>organismal metagenomes</taxon>
    </lineage>
</organism>
<dbReference type="AlphaFoldDB" id="A0A6C0C2L5"/>
<sequence length="240" mass="28463">MHTIFTSHKFSLENCPPNLKTNLDKWRDFNPSYNFKYYDDDELHEWMETQTNKLIHSFFLKLNSGAGKADLFRICRLFYQGGIWIDADLPAFDINKQKSDFSQCLDDNKGIIVRNRKCDNPRYTLIASLPNNKLFEELIKLINQHILYALKNKQQHITTIHITGPFVLHKLLTSKYDLSDIKELKLNYTYDFDDSNFIYINDIVPERDNYVDENTYPGYQQDLQFMNVIQHNRLSCVKKT</sequence>
<name>A0A6C0C2L5_9ZZZZ</name>
<dbReference type="GO" id="GO:0016020">
    <property type="term" value="C:membrane"/>
    <property type="evidence" value="ECO:0007669"/>
    <property type="project" value="GOC"/>
</dbReference>
<dbReference type="PANTHER" id="PTHR32385">
    <property type="entry name" value="MANNOSYL PHOSPHORYLINOSITOL CERAMIDE SYNTHASE"/>
    <property type="match status" value="1"/>
</dbReference>
<dbReference type="GO" id="GO:0000030">
    <property type="term" value="F:mannosyltransferase activity"/>
    <property type="evidence" value="ECO:0007669"/>
    <property type="project" value="TreeGrafter"/>
</dbReference>
<proteinExistence type="predicted"/>
<protein>
    <submittedName>
        <fullName evidence="1">Uncharacterized protein</fullName>
    </submittedName>
</protein>
<dbReference type="EMBL" id="MN739319">
    <property type="protein sequence ID" value="QHS98606.1"/>
    <property type="molecule type" value="Genomic_DNA"/>
</dbReference>
<dbReference type="InterPro" id="IPR051706">
    <property type="entry name" value="Glycosyltransferase_domain"/>
</dbReference>
<dbReference type="InterPro" id="IPR029044">
    <property type="entry name" value="Nucleotide-diphossugar_trans"/>
</dbReference>
<dbReference type="InterPro" id="IPR008441">
    <property type="entry name" value="AfumC-like_glycosyl_Trfase"/>
</dbReference>